<name>A0A4C1XXM4_EUMVA</name>
<evidence type="ECO:0000256" key="1">
    <source>
        <dbReference type="SAM" id="MobiDB-lite"/>
    </source>
</evidence>
<feature type="compositionally biased region" description="Basic and acidic residues" evidence="1">
    <location>
        <begin position="28"/>
        <end position="41"/>
    </location>
</feature>
<evidence type="ECO:0000313" key="3">
    <source>
        <dbReference type="Proteomes" id="UP000299102"/>
    </source>
</evidence>
<keyword evidence="3" id="KW-1185">Reference proteome</keyword>
<proteinExistence type="predicted"/>
<dbReference type="EMBL" id="BGZK01001008">
    <property type="protein sequence ID" value="GBP68348.1"/>
    <property type="molecule type" value="Genomic_DNA"/>
</dbReference>
<dbReference type="Proteomes" id="UP000299102">
    <property type="component" value="Unassembled WGS sequence"/>
</dbReference>
<comment type="caution">
    <text evidence="2">The sequence shown here is derived from an EMBL/GenBank/DDBJ whole genome shotgun (WGS) entry which is preliminary data.</text>
</comment>
<reference evidence="2 3" key="1">
    <citation type="journal article" date="2019" name="Commun. Biol.">
        <title>The bagworm genome reveals a unique fibroin gene that provides high tensile strength.</title>
        <authorList>
            <person name="Kono N."/>
            <person name="Nakamura H."/>
            <person name="Ohtoshi R."/>
            <person name="Tomita M."/>
            <person name="Numata K."/>
            <person name="Arakawa K."/>
        </authorList>
    </citation>
    <scope>NUCLEOTIDE SEQUENCE [LARGE SCALE GENOMIC DNA]</scope>
</reference>
<dbReference type="AlphaFoldDB" id="A0A4C1XXM4"/>
<accession>A0A4C1XXM4</accession>
<feature type="region of interest" description="Disordered" evidence="1">
    <location>
        <begin position="1"/>
        <end position="50"/>
    </location>
</feature>
<feature type="compositionally biased region" description="Basic and acidic residues" evidence="1">
    <location>
        <begin position="1"/>
        <end position="12"/>
    </location>
</feature>
<gene>
    <name evidence="2" type="ORF">EVAR_31338_1</name>
</gene>
<protein>
    <submittedName>
        <fullName evidence="2">Uncharacterized protein</fullName>
    </submittedName>
</protein>
<sequence>MNEVSKFERAINELRNAVPPPSPKKKRRPDDVNHSVMRKETQGCPEGRKRRRRPSVSRLCLSICNFNEFSLGRRLCAPPTRAPRRDISVVVRPKSRKSRPCVRSTAFNLVVSEIAGSTRKRSTSRKATHLYLELTCSGNFARVYVERILLYFISIAFAVDLGPVLISDSYTAPVCNHGHTFDSDPCPMPDFNLSSESRVYNEQSRE</sequence>
<organism evidence="2 3">
    <name type="scientific">Eumeta variegata</name>
    <name type="common">Bagworm moth</name>
    <name type="synonym">Eumeta japonica</name>
    <dbReference type="NCBI Taxonomy" id="151549"/>
    <lineage>
        <taxon>Eukaryota</taxon>
        <taxon>Metazoa</taxon>
        <taxon>Ecdysozoa</taxon>
        <taxon>Arthropoda</taxon>
        <taxon>Hexapoda</taxon>
        <taxon>Insecta</taxon>
        <taxon>Pterygota</taxon>
        <taxon>Neoptera</taxon>
        <taxon>Endopterygota</taxon>
        <taxon>Lepidoptera</taxon>
        <taxon>Glossata</taxon>
        <taxon>Ditrysia</taxon>
        <taxon>Tineoidea</taxon>
        <taxon>Psychidae</taxon>
        <taxon>Oiketicinae</taxon>
        <taxon>Eumeta</taxon>
    </lineage>
</organism>
<evidence type="ECO:0000313" key="2">
    <source>
        <dbReference type="EMBL" id="GBP68348.1"/>
    </source>
</evidence>